<feature type="domain" description="Putative plant transposon protein" evidence="2">
    <location>
        <begin position="24"/>
        <end position="207"/>
    </location>
</feature>
<reference evidence="4" key="1">
    <citation type="submission" date="2016-04" db="EMBL/GenBank/DDBJ databases">
        <title>Cephalotus genome sequencing.</title>
        <authorList>
            <person name="Fukushima K."/>
            <person name="Hasebe M."/>
            <person name="Fang X."/>
        </authorList>
    </citation>
    <scope>NUCLEOTIDE SEQUENCE [LARGE SCALE GENOMIC DNA]</scope>
    <source>
        <strain evidence="4">cv. St1</strain>
    </source>
</reference>
<organism evidence="3 4">
    <name type="scientific">Cephalotus follicularis</name>
    <name type="common">Albany pitcher plant</name>
    <dbReference type="NCBI Taxonomy" id="3775"/>
    <lineage>
        <taxon>Eukaryota</taxon>
        <taxon>Viridiplantae</taxon>
        <taxon>Streptophyta</taxon>
        <taxon>Embryophyta</taxon>
        <taxon>Tracheophyta</taxon>
        <taxon>Spermatophyta</taxon>
        <taxon>Magnoliopsida</taxon>
        <taxon>eudicotyledons</taxon>
        <taxon>Gunneridae</taxon>
        <taxon>Pentapetalae</taxon>
        <taxon>rosids</taxon>
        <taxon>fabids</taxon>
        <taxon>Oxalidales</taxon>
        <taxon>Cephalotaceae</taxon>
        <taxon>Cephalotus</taxon>
    </lineage>
</organism>
<dbReference type="Pfam" id="PF20167">
    <property type="entry name" value="Transposase_32"/>
    <property type="match status" value="1"/>
</dbReference>
<feature type="compositionally biased region" description="Basic and acidic residues" evidence="1">
    <location>
        <begin position="244"/>
        <end position="254"/>
    </location>
</feature>
<evidence type="ECO:0000259" key="2">
    <source>
        <dbReference type="Pfam" id="PF20167"/>
    </source>
</evidence>
<dbReference type="Proteomes" id="UP000187406">
    <property type="component" value="Unassembled WGS sequence"/>
</dbReference>
<comment type="caution">
    <text evidence="3">The sequence shown here is derived from an EMBL/GenBank/DDBJ whole genome shotgun (WGS) entry which is preliminary data.</text>
</comment>
<dbReference type="InterPro" id="IPR046796">
    <property type="entry name" value="Transposase_32_dom"/>
</dbReference>
<dbReference type="InParanoid" id="A0A1Q3C4B8"/>
<sequence length="376" mass="43147">MGGRNIEYDFCSSEFSFVSWLDNLHLLPLVQISNPFYIKLVKDFYSNFKMVSDQNQEFAVTSVVKGQRMYLDARILASILHIPHTGMYVFEHKKWPEVEGFHPNQILSILYPNDPNVHPNMALTTNRLSVDHRLLHHLIVHQILPTGGGYAKLSRMQVFIMWCIISKIEFCFPLLSLKTMVRAFSQKKSVLPYGSLLTLVFLHYHIPLDGEVPTKLKKEDTYNKSTLNRMGWKKEQGVWTYHPKADQAPRLAREEQEDNPPWEHDAPAAASAPAQTAPSSSTADFDRMMEFMEAKFAAMEASLKEVHSRLNRLEGDLRTIHKDSQLTDDNIFYDLKVTKRRLKRMERKLAQSKTIDQVEETSGDESGSDSSTPAES</sequence>
<protein>
    <recommendedName>
        <fullName evidence="2">Putative plant transposon protein domain-containing protein</fullName>
    </recommendedName>
</protein>
<feature type="region of interest" description="Disordered" evidence="1">
    <location>
        <begin position="244"/>
        <end position="282"/>
    </location>
</feature>
<dbReference type="EMBL" id="BDDD01001292">
    <property type="protein sequence ID" value="GAV74961.1"/>
    <property type="molecule type" value="Genomic_DNA"/>
</dbReference>
<evidence type="ECO:0000256" key="1">
    <source>
        <dbReference type="SAM" id="MobiDB-lite"/>
    </source>
</evidence>
<dbReference type="AlphaFoldDB" id="A0A1Q3C4B8"/>
<feature type="region of interest" description="Disordered" evidence="1">
    <location>
        <begin position="349"/>
        <end position="376"/>
    </location>
</feature>
<feature type="compositionally biased region" description="Low complexity" evidence="1">
    <location>
        <begin position="267"/>
        <end position="282"/>
    </location>
</feature>
<name>A0A1Q3C4B8_CEPFO</name>
<evidence type="ECO:0000313" key="3">
    <source>
        <dbReference type="EMBL" id="GAV74961.1"/>
    </source>
</evidence>
<gene>
    <name evidence="3" type="ORF">CFOL_v3_18441</name>
</gene>
<keyword evidence="4" id="KW-1185">Reference proteome</keyword>
<evidence type="ECO:0000313" key="4">
    <source>
        <dbReference type="Proteomes" id="UP000187406"/>
    </source>
</evidence>
<accession>A0A1Q3C4B8</accession>
<proteinExistence type="predicted"/>
<feature type="compositionally biased region" description="Acidic residues" evidence="1">
    <location>
        <begin position="357"/>
        <end position="367"/>
    </location>
</feature>